<feature type="transmembrane region" description="Helical" evidence="2">
    <location>
        <begin position="135"/>
        <end position="160"/>
    </location>
</feature>
<feature type="compositionally biased region" description="Basic residues" evidence="1">
    <location>
        <begin position="190"/>
        <end position="200"/>
    </location>
</feature>
<evidence type="ECO:0000313" key="5">
    <source>
        <dbReference type="Ensembl" id="ENSATEP00000033316.1"/>
    </source>
</evidence>
<feature type="chain" id="PRO_5018663518" description="Ig-like domain-containing protein" evidence="3">
    <location>
        <begin position="22"/>
        <end position="247"/>
    </location>
</feature>
<evidence type="ECO:0000256" key="3">
    <source>
        <dbReference type="SAM" id="SignalP"/>
    </source>
</evidence>
<dbReference type="GO" id="GO:0002768">
    <property type="term" value="P:immune response-regulating cell surface receptor signaling pathway"/>
    <property type="evidence" value="ECO:0007669"/>
    <property type="project" value="InterPro"/>
</dbReference>
<dbReference type="InterPro" id="IPR013098">
    <property type="entry name" value="Ig_I-set"/>
</dbReference>
<proteinExistence type="predicted"/>
<dbReference type="Pfam" id="PF07679">
    <property type="entry name" value="I-set"/>
    <property type="match status" value="1"/>
</dbReference>
<dbReference type="InterPro" id="IPR003599">
    <property type="entry name" value="Ig_sub"/>
</dbReference>
<feature type="domain" description="Ig-like" evidence="4">
    <location>
        <begin position="16"/>
        <end position="109"/>
    </location>
</feature>
<keyword evidence="2" id="KW-1133">Transmembrane helix</keyword>
<dbReference type="InterPro" id="IPR007110">
    <property type="entry name" value="Ig-like_dom"/>
</dbReference>
<organism evidence="5 6">
    <name type="scientific">Anabas testudineus</name>
    <name type="common">Climbing perch</name>
    <name type="synonym">Anthias testudineus</name>
    <dbReference type="NCBI Taxonomy" id="64144"/>
    <lineage>
        <taxon>Eukaryota</taxon>
        <taxon>Metazoa</taxon>
        <taxon>Chordata</taxon>
        <taxon>Craniata</taxon>
        <taxon>Vertebrata</taxon>
        <taxon>Euteleostomi</taxon>
        <taxon>Actinopterygii</taxon>
        <taxon>Neopterygii</taxon>
        <taxon>Teleostei</taxon>
        <taxon>Neoteleostei</taxon>
        <taxon>Acanthomorphata</taxon>
        <taxon>Anabantaria</taxon>
        <taxon>Anabantiformes</taxon>
        <taxon>Anabantoidei</taxon>
        <taxon>Anabantidae</taxon>
        <taxon>Anabas</taxon>
    </lineage>
</organism>
<keyword evidence="6" id="KW-1185">Reference proteome</keyword>
<dbReference type="Gene3D" id="2.60.40.10">
    <property type="entry name" value="Immunoglobulins"/>
    <property type="match status" value="1"/>
</dbReference>
<dbReference type="GeneTree" id="ENSGT00990000203761"/>
<dbReference type="OrthoDB" id="8950231at2759"/>
<dbReference type="SMART" id="SM00409">
    <property type="entry name" value="IG"/>
    <property type="match status" value="1"/>
</dbReference>
<reference evidence="5" key="1">
    <citation type="submission" date="2021-04" db="EMBL/GenBank/DDBJ databases">
        <authorList>
            <consortium name="Wellcome Sanger Institute Data Sharing"/>
        </authorList>
    </citation>
    <scope>NUCLEOTIDE SEQUENCE [LARGE SCALE GENOMIC DNA]</scope>
</reference>
<reference evidence="5" key="3">
    <citation type="submission" date="2025-09" db="UniProtKB">
        <authorList>
            <consortium name="Ensembl"/>
        </authorList>
    </citation>
    <scope>IDENTIFICATION</scope>
</reference>
<feature type="region of interest" description="Disordered" evidence="1">
    <location>
        <begin position="164"/>
        <end position="247"/>
    </location>
</feature>
<keyword evidence="2" id="KW-0472">Membrane</keyword>
<dbReference type="InterPro" id="IPR039257">
    <property type="entry name" value="BTLA"/>
</dbReference>
<dbReference type="PANTHER" id="PTHR37996:SF1">
    <property type="entry name" value="B- AND T-LYMPHOCYTE ATTENUATOR"/>
    <property type="match status" value="1"/>
</dbReference>
<dbReference type="InterPro" id="IPR013783">
    <property type="entry name" value="Ig-like_fold"/>
</dbReference>
<evidence type="ECO:0000259" key="4">
    <source>
        <dbReference type="PROSITE" id="PS50835"/>
    </source>
</evidence>
<dbReference type="InterPro" id="IPR036179">
    <property type="entry name" value="Ig-like_dom_sf"/>
</dbReference>
<sequence length="247" mass="27538">MYDFRLSTIICLFILPTGFTAEKCSHAVIRVRETVHVPEGGRLSLSCDVQHCGDTWTGMWIKSADEDYFQNSDRHSFTNVTLSANTTRLHLNFLNINKSDEGSYGCKATWGQGEIGQGHFIIVNVTAAVLTKRNLLHRLLICGCAALCLPIILGLAYCLSSGSKSQPVPRTQPTHPSEYRGQSQSAPKPPPRHPVPKKRTTFPNKAPSRPEQKTELVYVDISQEALRQQRSVREPSHSTVYSSVRFS</sequence>
<evidence type="ECO:0000313" key="6">
    <source>
        <dbReference type="Proteomes" id="UP000265040"/>
    </source>
</evidence>
<dbReference type="GeneID" id="113167280"/>
<dbReference type="AlphaFoldDB" id="A0A3Q1KE01"/>
<feature type="compositionally biased region" description="Polar residues" evidence="1">
    <location>
        <begin position="237"/>
        <end position="247"/>
    </location>
</feature>
<keyword evidence="2" id="KW-0812">Transmembrane</keyword>
<dbReference type="FunCoup" id="A0A3Q1KE01">
    <property type="interactions" value="93"/>
</dbReference>
<reference evidence="5" key="2">
    <citation type="submission" date="2025-08" db="UniProtKB">
        <authorList>
            <consortium name="Ensembl"/>
        </authorList>
    </citation>
    <scope>IDENTIFICATION</scope>
</reference>
<dbReference type="Proteomes" id="UP000265040">
    <property type="component" value="Chromosome 13"/>
</dbReference>
<feature type="signal peptide" evidence="3">
    <location>
        <begin position="1"/>
        <end position="21"/>
    </location>
</feature>
<dbReference type="OMA" id="LCAEECQ"/>
<dbReference type="PROSITE" id="PS50835">
    <property type="entry name" value="IG_LIKE"/>
    <property type="match status" value="1"/>
</dbReference>
<accession>A0A3Q1KE01</accession>
<dbReference type="SUPFAM" id="SSF48726">
    <property type="entry name" value="Immunoglobulin"/>
    <property type="match status" value="1"/>
</dbReference>
<keyword evidence="3" id="KW-0732">Signal</keyword>
<dbReference type="InParanoid" id="A0A3Q1KE01"/>
<evidence type="ECO:0000256" key="1">
    <source>
        <dbReference type="SAM" id="MobiDB-lite"/>
    </source>
</evidence>
<dbReference type="Ensembl" id="ENSATET00000033800.3">
    <property type="protein sequence ID" value="ENSATEP00000033316.1"/>
    <property type="gene ID" value="ENSATEG00000022973.3"/>
</dbReference>
<dbReference type="RefSeq" id="XP_026223541.1">
    <property type="nucleotide sequence ID" value="XM_026367756.1"/>
</dbReference>
<evidence type="ECO:0000256" key="2">
    <source>
        <dbReference type="SAM" id="Phobius"/>
    </source>
</evidence>
<protein>
    <recommendedName>
        <fullName evidence="4">Ig-like domain-containing protein</fullName>
    </recommendedName>
</protein>
<dbReference type="GO" id="GO:0038023">
    <property type="term" value="F:signaling receptor activity"/>
    <property type="evidence" value="ECO:0007669"/>
    <property type="project" value="InterPro"/>
</dbReference>
<dbReference type="GO" id="GO:0005886">
    <property type="term" value="C:plasma membrane"/>
    <property type="evidence" value="ECO:0007669"/>
    <property type="project" value="InterPro"/>
</dbReference>
<feature type="compositionally biased region" description="Polar residues" evidence="1">
    <location>
        <begin position="164"/>
        <end position="186"/>
    </location>
</feature>
<name>A0A3Q1KE01_ANATE</name>
<dbReference type="PANTHER" id="PTHR37996">
    <property type="entry name" value="B- AND T-LYMPHOCYTE ATTENUATOR"/>
    <property type="match status" value="1"/>
</dbReference>